<dbReference type="GO" id="GO:0005737">
    <property type="term" value="C:cytoplasm"/>
    <property type="evidence" value="ECO:0007669"/>
    <property type="project" value="TreeGrafter"/>
</dbReference>
<dbReference type="EC" id="6.3.5.5" evidence="4"/>
<dbReference type="STRING" id="1206466.K0KNZ1"/>
<dbReference type="GO" id="GO:0004088">
    <property type="term" value="F:carbamoyl-phosphate synthase (glutamine-hydrolyzing) activity"/>
    <property type="evidence" value="ECO:0007669"/>
    <property type="project" value="UniProtKB-EC"/>
</dbReference>
<keyword evidence="3" id="KW-0067">ATP-binding</keyword>
<dbReference type="EMBL" id="CAIF01000293">
    <property type="protein sequence ID" value="CCH46995.1"/>
    <property type="molecule type" value="Genomic_DNA"/>
</dbReference>
<evidence type="ECO:0000313" key="4">
    <source>
        <dbReference type="EMBL" id="CCH46995.1"/>
    </source>
</evidence>
<protein>
    <submittedName>
        <fullName evidence="4">Carbamoyl-phosphate synthase large chain</fullName>
        <ecNumber evidence="4">6.3.5.5</ecNumber>
    </submittedName>
</protein>
<dbReference type="PANTHER" id="PTHR11405">
    <property type="entry name" value="CARBAMOYLTRANSFERASE FAMILY MEMBER"/>
    <property type="match status" value="1"/>
</dbReference>
<dbReference type="HOGENOM" id="CLU_987678_0_0_1"/>
<dbReference type="GO" id="GO:0005524">
    <property type="term" value="F:ATP binding"/>
    <property type="evidence" value="ECO:0007669"/>
    <property type="project" value="UniProtKB-KW"/>
</dbReference>
<keyword evidence="5" id="KW-1185">Reference proteome</keyword>
<evidence type="ECO:0000256" key="1">
    <source>
        <dbReference type="ARBA" id="ARBA00022598"/>
    </source>
</evidence>
<dbReference type="SUPFAM" id="SSF56059">
    <property type="entry name" value="Glutathione synthetase ATP-binding domain-like"/>
    <property type="match status" value="1"/>
</dbReference>
<comment type="caution">
    <text evidence="4">The sequence shown here is derived from an EMBL/GenBank/DDBJ whole genome shotgun (WGS) entry which is preliminary data.</text>
</comment>
<dbReference type="Gene3D" id="3.30.470.20">
    <property type="entry name" value="ATP-grasp fold, B domain"/>
    <property type="match status" value="1"/>
</dbReference>
<dbReference type="Proteomes" id="UP000009328">
    <property type="component" value="Unassembled WGS sequence"/>
</dbReference>
<accession>K0KNZ1</accession>
<proteinExistence type="predicted"/>
<dbReference type="PANTHER" id="PTHR11405:SF53">
    <property type="entry name" value="CARBAMOYL-PHOSPHATE SYNTHASE [AMMONIA], MITOCHONDRIAL"/>
    <property type="match status" value="1"/>
</dbReference>
<keyword evidence="1 4" id="KW-0436">Ligase</keyword>
<evidence type="ECO:0000256" key="3">
    <source>
        <dbReference type="ARBA" id="ARBA00022840"/>
    </source>
</evidence>
<keyword evidence="2" id="KW-0547">Nucleotide-binding</keyword>
<sequence length="282" mass="31169">MKSIGEIMAIGRNFGESFQKAISQIVTPFVWFQGGEFENLSEELAEPIDRHCPAVVQKFELEGSLFALDRCVISRAKKLWLSDEQIALAVGSTGLEVRVKRRNFDFIQFHELGNALNVLADNPAAISKFIEGAQGIDADSVAANGKVLVHAVLKHVENAGTHSGDATFVLPPQNFSQDVMDRFKEIAMEYHRNFHSPLPPSDILFGGGLNNDNLGQIALQFPSEGYKYYTDASPELTEYSKAYLPEGNAVDIVELLIANKRALREGFQKYDLSSIFNLAKAS</sequence>
<evidence type="ECO:0000256" key="2">
    <source>
        <dbReference type="ARBA" id="ARBA00022741"/>
    </source>
</evidence>
<gene>
    <name evidence="4" type="ORF">BN7_6602</name>
</gene>
<dbReference type="AlphaFoldDB" id="K0KNZ1"/>
<reference evidence="4 5" key="1">
    <citation type="journal article" date="2012" name="Eukaryot. Cell">
        <title>Draft genome sequence of Wickerhamomyces ciferrii NRRL Y-1031 F-60-10.</title>
        <authorList>
            <person name="Schneider J."/>
            <person name="Andrea H."/>
            <person name="Blom J."/>
            <person name="Jaenicke S."/>
            <person name="Ruckert C."/>
            <person name="Schorsch C."/>
            <person name="Szczepanowski R."/>
            <person name="Farwick M."/>
            <person name="Goesmann A."/>
            <person name="Puhler A."/>
            <person name="Schaffer S."/>
            <person name="Tauch A."/>
            <person name="Kohler T."/>
            <person name="Brinkrolf K."/>
        </authorList>
    </citation>
    <scope>NUCLEOTIDE SEQUENCE [LARGE SCALE GENOMIC DNA]</scope>
    <source>
        <strain evidence="5">ATCC 14091 / BCRC 22168 / CBS 111 / JCM 3599 / NBRC 0793 / NRRL Y-1031 F-60-10</strain>
    </source>
</reference>
<name>K0KNZ1_WICCF</name>
<organism evidence="4 5">
    <name type="scientific">Wickerhamomyces ciferrii (strain ATCC 14091 / BCRC 22168 / CBS 111 / JCM 3599 / NBRC 0793 / NRRL Y-1031 F-60-10)</name>
    <name type="common">Yeast</name>
    <name type="synonym">Pichia ciferrii</name>
    <dbReference type="NCBI Taxonomy" id="1206466"/>
    <lineage>
        <taxon>Eukaryota</taxon>
        <taxon>Fungi</taxon>
        <taxon>Dikarya</taxon>
        <taxon>Ascomycota</taxon>
        <taxon>Saccharomycotina</taxon>
        <taxon>Saccharomycetes</taxon>
        <taxon>Phaffomycetales</taxon>
        <taxon>Wickerhamomycetaceae</taxon>
        <taxon>Wickerhamomyces</taxon>
    </lineage>
</organism>
<dbReference type="InParanoid" id="K0KNZ1"/>
<dbReference type="eggNOG" id="KOG0370">
    <property type="taxonomic scope" value="Eukaryota"/>
</dbReference>
<evidence type="ECO:0000313" key="5">
    <source>
        <dbReference type="Proteomes" id="UP000009328"/>
    </source>
</evidence>